<name>A0ABS5VZ84_9SPHN</name>
<keyword evidence="3" id="KW-1185">Reference proteome</keyword>
<sequence>MRHLITGGTGFIGGTIARKLAMQGEQVRVLDIVDDPSRLPEIEFQRGSVTDAAAVSRAMKDVDVVHHNAALVAQSAAGQRYYEVNREGARNVALAAARGQVGHIIHLSTTAVYGLTGPGAITSYVVPRPIEDYGRSKLAGESAMKRISEEASIPLTTIRPRVTLGPGRLGIFHILFEWIRDGASIPIIGNGAQRQQFIHVDDLIAFHSLALKRRLEGTFNVGTDSFGTLRQDLEGLIAHAGSASRVRPLPVWPAVQSLRVLHAMGLSGLTPWHYRTYHCDCFFDIQPLLALGWKPAHSNASMLRQSYDWFVQHAGRGEADTAHRAPLRQGVLRLLKTLA</sequence>
<dbReference type="InterPro" id="IPR050177">
    <property type="entry name" value="Lipid_A_modif_metabolic_enz"/>
</dbReference>
<accession>A0ABS5VZ84</accession>
<gene>
    <name evidence="2" type="ORF">KK137_00670</name>
</gene>
<feature type="domain" description="NAD-dependent epimerase/dehydratase" evidence="1">
    <location>
        <begin position="4"/>
        <end position="222"/>
    </location>
</feature>
<proteinExistence type="predicted"/>
<evidence type="ECO:0000313" key="3">
    <source>
        <dbReference type="Proteomes" id="UP000811255"/>
    </source>
</evidence>
<dbReference type="PANTHER" id="PTHR43245">
    <property type="entry name" value="BIFUNCTIONAL POLYMYXIN RESISTANCE PROTEIN ARNA"/>
    <property type="match status" value="1"/>
</dbReference>
<organism evidence="2 3">
    <name type="scientific">Croceibacterium selenioxidans</name>
    <dbReference type="NCBI Taxonomy" id="2838833"/>
    <lineage>
        <taxon>Bacteria</taxon>
        <taxon>Pseudomonadati</taxon>
        <taxon>Pseudomonadota</taxon>
        <taxon>Alphaproteobacteria</taxon>
        <taxon>Sphingomonadales</taxon>
        <taxon>Erythrobacteraceae</taxon>
        <taxon>Croceibacterium</taxon>
    </lineage>
</organism>
<evidence type="ECO:0000259" key="1">
    <source>
        <dbReference type="Pfam" id="PF01370"/>
    </source>
</evidence>
<dbReference type="InterPro" id="IPR001509">
    <property type="entry name" value="Epimerase_deHydtase"/>
</dbReference>
<dbReference type="RefSeq" id="WP_214533967.1">
    <property type="nucleotide sequence ID" value="NZ_JAHFVK010000001.1"/>
</dbReference>
<dbReference type="Pfam" id="PF01370">
    <property type="entry name" value="Epimerase"/>
    <property type="match status" value="1"/>
</dbReference>
<dbReference type="SUPFAM" id="SSF51735">
    <property type="entry name" value="NAD(P)-binding Rossmann-fold domains"/>
    <property type="match status" value="1"/>
</dbReference>
<reference evidence="2 3" key="1">
    <citation type="submission" date="2021-05" db="EMBL/GenBank/DDBJ databases">
        <title>Croceibacterium sp. LX-88 genome sequence.</title>
        <authorList>
            <person name="Luo X."/>
        </authorList>
    </citation>
    <scope>NUCLEOTIDE SEQUENCE [LARGE SCALE GENOMIC DNA]</scope>
    <source>
        <strain evidence="2 3">LX-88</strain>
    </source>
</reference>
<dbReference type="EMBL" id="JAHFVK010000001">
    <property type="protein sequence ID" value="MBT2132833.1"/>
    <property type="molecule type" value="Genomic_DNA"/>
</dbReference>
<evidence type="ECO:0000313" key="2">
    <source>
        <dbReference type="EMBL" id="MBT2132833.1"/>
    </source>
</evidence>
<dbReference type="InterPro" id="IPR036291">
    <property type="entry name" value="NAD(P)-bd_dom_sf"/>
</dbReference>
<comment type="caution">
    <text evidence="2">The sequence shown here is derived from an EMBL/GenBank/DDBJ whole genome shotgun (WGS) entry which is preliminary data.</text>
</comment>
<dbReference type="Proteomes" id="UP000811255">
    <property type="component" value="Unassembled WGS sequence"/>
</dbReference>
<dbReference type="Gene3D" id="3.40.50.720">
    <property type="entry name" value="NAD(P)-binding Rossmann-like Domain"/>
    <property type="match status" value="1"/>
</dbReference>
<protein>
    <submittedName>
        <fullName evidence="2">NAD(P)-dependent oxidoreductase</fullName>
    </submittedName>
</protein>